<dbReference type="InterPro" id="IPR020629">
    <property type="entry name" value="FPG_Glyclase"/>
</dbReference>
<keyword evidence="14 18" id="KW-0326">Glycosidase</keyword>
<evidence type="ECO:0000256" key="2">
    <source>
        <dbReference type="ARBA" id="ARBA00001947"/>
    </source>
</evidence>
<keyword evidence="9" id="KW-0862">Zinc</keyword>
<dbReference type="PANTHER" id="PTHR22993:SF9">
    <property type="entry name" value="FORMAMIDOPYRIMIDINE-DNA GLYCOSYLASE"/>
    <property type="match status" value="1"/>
</dbReference>
<evidence type="ECO:0000256" key="6">
    <source>
        <dbReference type="ARBA" id="ARBA00022763"/>
    </source>
</evidence>
<reference evidence="18" key="1">
    <citation type="journal article" date="2015" name="Proc. Natl. Acad. Sci. U.S.A.">
        <title>Networks of energetic and metabolic interactions define dynamics in microbial communities.</title>
        <authorList>
            <person name="Embree M."/>
            <person name="Liu J.K."/>
            <person name="Al-Bassam M.M."/>
            <person name="Zengler K."/>
        </authorList>
    </citation>
    <scope>NUCLEOTIDE SEQUENCE</scope>
</reference>
<dbReference type="GO" id="GO:0006284">
    <property type="term" value="P:base-excision repair"/>
    <property type="evidence" value="ECO:0007669"/>
    <property type="project" value="InterPro"/>
</dbReference>
<evidence type="ECO:0000256" key="15">
    <source>
        <dbReference type="ARBA" id="ARBA00044632"/>
    </source>
</evidence>
<evidence type="ECO:0000256" key="10">
    <source>
        <dbReference type="ARBA" id="ARBA00023125"/>
    </source>
</evidence>
<keyword evidence="6" id="KW-0227">DNA damage</keyword>
<proteinExistence type="inferred from homology"/>
<dbReference type="SMART" id="SM00898">
    <property type="entry name" value="Fapy_DNA_glyco"/>
    <property type="match status" value="1"/>
</dbReference>
<dbReference type="Gene3D" id="1.10.8.50">
    <property type="match status" value="1"/>
</dbReference>
<dbReference type="GO" id="GO:0034039">
    <property type="term" value="F:8-oxo-7,8-dihydroguanine DNA N-glycosylase activity"/>
    <property type="evidence" value="ECO:0007669"/>
    <property type="project" value="TreeGrafter"/>
</dbReference>
<dbReference type="SUPFAM" id="SSF81624">
    <property type="entry name" value="N-terminal domain of MutM-like DNA repair proteins"/>
    <property type="match status" value="1"/>
</dbReference>
<dbReference type="AlphaFoldDB" id="A0A0W8FUL8"/>
<dbReference type="GO" id="GO:0140078">
    <property type="term" value="F:class I DNA-(apurinic or apyrimidinic site) endonuclease activity"/>
    <property type="evidence" value="ECO:0007669"/>
    <property type="project" value="UniProtKB-EC"/>
</dbReference>
<dbReference type="InterPro" id="IPR035937">
    <property type="entry name" value="FPG_N"/>
</dbReference>
<evidence type="ECO:0000256" key="12">
    <source>
        <dbReference type="ARBA" id="ARBA00023239"/>
    </source>
</evidence>
<keyword evidence="13" id="KW-0511">Multifunctional enzyme</keyword>
<comment type="similarity">
    <text evidence="3">Belongs to the FPG family.</text>
</comment>
<dbReference type="PROSITE" id="PS01242">
    <property type="entry name" value="ZF_FPG_1"/>
    <property type="match status" value="1"/>
</dbReference>
<dbReference type="NCBIfam" id="NF002211">
    <property type="entry name" value="PRK01103.1"/>
    <property type="match status" value="1"/>
</dbReference>
<evidence type="ECO:0000313" key="18">
    <source>
        <dbReference type="EMBL" id="KUG24450.1"/>
    </source>
</evidence>
<dbReference type="PROSITE" id="PS51066">
    <property type="entry name" value="ZF_FPG_2"/>
    <property type="match status" value="1"/>
</dbReference>
<organism evidence="18">
    <name type="scientific">hydrocarbon metagenome</name>
    <dbReference type="NCBI Taxonomy" id="938273"/>
    <lineage>
        <taxon>unclassified sequences</taxon>
        <taxon>metagenomes</taxon>
        <taxon>ecological metagenomes</taxon>
    </lineage>
</organism>
<dbReference type="EMBL" id="LNQE01000847">
    <property type="protein sequence ID" value="KUG24450.1"/>
    <property type="molecule type" value="Genomic_DNA"/>
</dbReference>
<evidence type="ECO:0000256" key="4">
    <source>
        <dbReference type="ARBA" id="ARBA00011245"/>
    </source>
</evidence>
<dbReference type="GO" id="GO:0008270">
    <property type="term" value="F:zinc ion binding"/>
    <property type="evidence" value="ECO:0007669"/>
    <property type="project" value="UniProtKB-KW"/>
</dbReference>
<gene>
    <name evidence="18" type="ORF">ASZ90_005738</name>
</gene>
<evidence type="ECO:0000259" key="17">
    <source>
        <dbReference type="PROSITE" id="PS51068"/>
    </source>
</evidence>
<evidence type="ECO:0000256" key="5">
    <source>
        <dbReference type="ARBA" id="ARBA00022723"/>
    </source>
</evidence>
<keyword evidence="5" id="KW-0479">Metal-binding</keyword>
<dbReference type="EC" id="3.2.2.23" evidence="18"/>
<keyword evidence="7" id="KW-0863">Zinc-finger</keyword>
<name>A0A0W8FUL8_9ZZZZ</name>
<keyword evidence="10" id="KW-0238">DNA-binding</keyword>
<dbReference type="CDD" id="cd08966">
    <property type="entry name" value="EcFpg-like_N"/>
    <property type="match status" value="1"/>
</dbReference>
<evidence type="ECO:0000256" key="8">
    <source>
        <dbReference type="ARBA" id="ARBA00022801"/>
    </source>
</evidence>
<dbReference type="InterPro" id="IPR010663">
    <property type="entry name" value="Znf_FPG/IleRS"/>
</dbReference>
<dbReference type="SUPFAM" id="SSF57716">
    <property type="entry name" value="Glucocorticoid receptor-like (DNA-binding domain)"/>
    <property type="match status" value="1"/>
</dbReference>
<sequence length="257" mass="29916">MPELPEVETLCRQLQEKLCGRKILVSEVYDDKLSGIKNFKTGRIIKVERQGKTIVIHLDSGYFIKIHLRMTGRLLWQENFKRPKHSRWKLSFDDGYVFLVDPRRFATVKVEKTRQEQLNNDLIADFDEKNFLENQAGRKVNVKTLLMDPKAVAGIGNIYACEIFHCSGISPLRQASTLSRQEWKRIFRIARRILKKGIEKRGTSISDWRDLYGCQGENQHELKAYGQERKRCSICGGEICRIKQGGRSTFYCPDCQR</sequence>
<feature type="domain" description="Formamidopyrimidine-DNA glycosylase catalytic" evidence="17">
    <location>
        <begin position="2"/>
        <end position="106"/>
    </location>
</feature>
<dbReference type="PANTHER" id="PTHR22993">
    <property type="entry name" value="FORMAMIDOPYRIMIDINE-DNA GLYCOSYLASE"/>
    <property type="match status" value="1"/>
</dbReference>
<dbReference type="Pfam" id="PF06827">
    <property type="entry name" value="zf-FPG_IleRS"/>
    <property type="match status" value="1"/>
</dbReference>
<dbReference type="Pfam" id="PF06831">
    <property type="entry name" value="H2TH"/>
    <property type="match status" value="1"/>
</dbReference>
<comment type="caution">
    <text evidence="18">The sequence shown here is derived from an EMBL/GenBank/DDBJ whole genome shotgun (WGS) entry which is preliminary data.</text>
</comment>
<comment type="catalytic activity">
    <reaction evidence="15">
        <text>2'-deoxyribonucleotide-(2'-deoxyribose 5'-phosphate)-2'-deoxyribonucleotide-DNA = a 3'-end 2'-deoxyribonucleotide-(2,3-dehydro-2,3-deoxyribose 5'-phosphate)-DNA + a 5'-end 5'-phospho-2'-deoxyribonucleoside-DNA + H(+)</text>
        <dbReference type="Rhea" id="RHEA:66592"/>
        <dbReference type="Rhea" id="RHEA-COMP:13180"/>
        <dbReference type="Rhea" id="RHEA-COMP:16897"/>
        <dbReference type="Rhea" id="RHEA-COMP:17067"/>
        <dbReference type="ChEBI" id="CHEBI:15378"/>
        <dbReference type="ChEBI" id="CHEBI:136412"/>
        <dbReference type="ChEBI" id="CHEBI:157695"/>
        <dbReference type="ChEBI" id="CHEBI:167181"/>
        <dbReference type="EC" id="4.2.99.18"/>
    </reaction>
</comment>
<dbReference type="InterPro" id="IPR012319">
    <property type="entry name" value="FPG_cat"/>
</dbReference>
<dbReference type="InterPro" id="IPR010979">
    <property type="entry name" value="Ribosomal_uS13-like_H2TH"/>
</dbReference>
<evidence type="ECO:0000256" key="11">
    <source>
        <dbReference type="ARBA" id="ARBA00023204"/>
    </source>
</evidence>
<dbReference type="NCBIfam" id="TIGR00577">
    <property type="entry name" value="fpg"/>
    <property type="match status" value="1"/>
</dbReference>
<dbReference type="Gene3D" id="3.20.190.10">
    <property type="entry name" value="MutM-like, N-terminal"/>
    <property type="match status" value="1"/>
</dbReference>
<accession>A0A0W8FUL8</accession>
<keyword evidence="11" id="KW-0234">DNA repair</keyword>
<comment type="catalytic activity">
    <reaction evidence="1">
        <text>Hydrolysis of DNA containing ring-opened 7-methylguanine residues, releasing 2,6-diamino-4-hydroxy-5-(N-methyl)formamidopyrimidine.</text>
        <dbReference type="EC" id="3.2.2.23"/>
    </reaction>
</comment>
<feature type="domain" description="FPG-type" evidence="16">
    <location>
        <begin position="223"/>
        <end position="257"/>
    </location>
</feature>
<dbReference type="SMART" id="SM01232">
    <property type="entry name" value="H2TH"/>
    <property type="match status" value="1"/>
</dbReference>
<comment type="subunit">
    <text evidence="4">Monomer.</text>
</comment>
<evidence type="ECO:0000256" key="13">
    <source>
        <dbReference type="ARBA" id="ARBA00023268"/>
    </source>
</evidence>
<dbReference type="PROSITE" id="PS51068">
    <property type="entry name" value="FPG_CAT"/>
    <property type="match status" value="1"/>
</dbReference>
<dbReference type="SUPFAM" id="SSF46946">
    <property type="entry name" value="S13-like H2TH domain"/>
    <property type="match status" value="1"/>
</dbReference>
<evidence type="ECO:0000256" key="9">
    <source>
        <dbReference type="ARBA" id="ARBA00022833"/>
    </source>
</evidence>
<protein>
    <submittedName>
        <fullName evidence="18">Formamidopyrimidine-dna glycosylase</fullName>
        <ecNumber evidence="18">3.2.2.23</ecNumber>
    </submittedName>
</protein>
<evidence type="ECO:0000256" key="14">
    <source>
        <dbReference type="ARBA" id="ARBA00023295"/>
    </source>
</evidence>
<dbReference type="Pfam" id="PF01149">
    <property type="entry name" value="Fapy_DNA_glyco"/>
    <property type="match status" value="1"/>
</dbReference>
<evidence type="ECO:0000256" key="7">
    <source>
        <dbReference type="ARBA" id="ARBA00022771"/>
    </source>
</evidence>
<keyword evidence="12" id="KW-0456">Lyase</keyword>
<evidence type="ECO:0000259" key="16">
    <source>
        <dbReference type="PROSITE" id="PS51066"/>
    </source>
</evidence>
<dbReference type="GO" id="GO:0003684">
    <property type="term" value="F:damaged DNA binding"/>
    <property type="evidence" value="ECO:0007669"/>
    <property type="project" value="InterPro"/>
</dbReference>
<evidence type="ECO:0000256" key="1">
    <source>
        <dbReference type="ARBA" id="ARBA00001668"/>
    </source>
</evidence>
<dbReference type="InterPro" id="IPR000214">
    <property type="entry name" value="Znf_DNA_glyclase/AP_lyase"/>
</dbReference>
<comment type="cofactor">
    <cofactor evidence="2">
        <name>Zn(2+)</name>
        <dbReference type="ChEBI" id="CHEBI:29105"/>
    </cofactor>
</comment>
<evidence type="ECO:0000256" key="3">
    <source>
        <dbReference type="ARBA" id="ARBA00009409"/>
    </source>
</evidence>
<dbReference type="InterPro" id="IPR015886">
    <property type="entry name" value="H2TH_FPG"/>
</dbReference>
<keyword evidence="8 18" id="KW-0378">Hydrolase</keyword>
<dbReference type="FunFam" id="1.10.8.50:FF:000003">
    <property type="entry name" value="Formamidopyrimidine-DNA glycosylase"/>
    <property type="match status" value="1"/>
</dbReference>
<dbReference type="InterPro" id="IPR015887">
    <property type="entry name" value="DNA_glyclase_Znf_dom_DNA_BS"/>
</dbReference>